<organism evidence="2">
    <name type="scientific">Triticum urartu</name>
    <name type="common">Red wild einkorn</name>
    <name type="synonym">Crithodium urartu</name>
    <dbReference type="NCBI Taxonomy" id="4572"/>
    <lineage>
        <taxon>Eukaryota</taxon>
        <taxon>Viridiplantae</taxon>
        <taxon>Streptophyta</taxon>
        <taxon>Embryophyta</taxon>
        <taxon>Tracheophyta</taxon>
        <taxon>Spermatophyta</taxon>
        <taxon>Magnoliopsida</taxon>
        <taxon>Liliopsida</taxon>
        <taxon>Poales</taxon>
        <taxon>Poaceae</taxon>
        <taxon>BOP clade</taxon>
        <taxon>Pooideae</taxon>
        <taxon>Triticodae</taxon>
        <taxon>Triticeae</taxon>
        <taxon>Triticinae</taxon>
        <taxon>Triticum</taxon>
    </lineage>
</organism>
<dbReference type="EMBL" id="KD248482">
    <property type="protein sequence ID" value="EMS48952.1"/>
    <property type="molecule type" value="Genomic_DNA"/>
</dbReference>
<sequence length="538" mass="58911">MEELTRSGLAGMDFSIFRGESEAEGERGAGGNHECINIRPPSPSPCANEEQPPPEKMEQEEEEGEGEKKEEWVYREEDRITRGISIFDDFQLAMTQLPPDIALDIVSMGCWATLGPMRFTFGPIPSYARPHCTIQIFGIRVANLEDGLQWPLHVHGFVAARDTSDHNRNFLFNRTSDNCQDPYLLLTGPSRAIVIIDPITIEFQLKVKSKTDPEEDEMLAFGIFNYPQTYLATHVIRSGILCDRCTIQLAYAPLDPSGEATVIHVRIIDGVWPEGLRGRVVAEVTTVREGEVLLLDSRDGKMPISPSTGAVELSRHVVSVDLEGGKLVVSVVASPQTAGKEDGDDGGGAAVVVARGEAVFTPERAGTSNGTCDLGFCKVEVAVAWLQQVFESSWPPGVLGLRRLLGAAAAAARVEARAADEAHAFAGAAAEGIQRDLQVDDVPKVLRDVNLLLPSRDVPKVLRDVNLLLPSREMQAVIVLVLAASQRRELGPVYRGRSHQVPPWGPLSVGMHHQYMPPCQLQLKDQCDAFELKETILY</sequence>
<feature type="domain" description="DUF6598" evidence="1">
    <location>
        <begin position="133"/>
        <end position="383"/>
    </location>
</feature>
<accession>M7YNJ9</accession>
<dbReference type="AlphaFoldDB" id="M7YNJ9"/>
<proteinExistence type="predicted"/>
<dbReference type="InterPro" id="IPR046533">
    <property type="entry name" value="DUF6598"/>
</dbReference>
<dbReference type="PANTHER" id="PTHR33065:SF22">
    <property type="entry name" value="GENOME ASSEMBLY, CHROMOSOME: II"/>
    <property type="match status" value="1"/>
</dbReference>
<evidence type="ECO:0000313" key="2">
    <source>
        <dbReference type="EMBL" id="EMS48952.1"/>
    </source>
</evidence>
<dbReference type="PANTHER" id="PTHR33065">
    <property type="entry name" value="OS07G0486400 PROTEIN"/>
    <property type="match status" value="1"/>
</dbReference>
<dbReference type="STRING" id="4572.M7YNJ9"/>
<reference evidence="2" key="1">
    <citation type="journal article" date="2013" name="Nature">
        <title>Draft genome of the wheat A-genome progenitor Triticum urartu.</title>
        <authorList>
            <person name="Ling H.Q."/>
            <person name="Zhao S."/>
            <person name="Liu D."/>
            <person name="Wang J."/>
            <person name="Sun H."/>
            <person name="Zhang C."/>
            <person name="Fan H."/>
            <person name="Li D."/>
            <person name="Dong L."/>
            <person name="Tao Y."/>
            <person name="Gao C."/>
            <person name="Wu H."/>
            <person name="Li Y."/>
            <person name="Cui Y."/>
            <person name="Guo X."/>
            <person name="Zheng S."/>
            <person name="Wang B."/>
            <person name="Yu K."/>
            <person name="Liang Q."/>
            <person name="Yang W."/>
            <person name="Lou X."/>
            <person name="Chen J."/>
            <person name="Feng M."/>
            <person name="Jian J."/>
            <person name="Zhang X."/>
            <person name="Luo G."/>
            <person name="Jiang Y."/>
            <person name="Liu J."/>
            <person name="Wang Z."/>
            <person name="Sha Y."/>
            <person name="Zhang B."/>
            <person name="Wu H."/>
            <person name="Tang D."/>
            <person name="Shen Q."/>
            <person name="Xue P."/>
            <person name="Zou S."/>
            <person name="Wang X."/>
            <person name="Liu X."/>
            <person name="Wang F."/>
            <person name="Yang Y."/>
            <person name="An X."/>
            <person name="Dong Z."/>
            <person name="Zhang K."/>
            <person name="Zhang X."/>
            <person name="Luo M.C."/>
            <person name="Dvorak J."/>
            <person name="Tong Y."/>
            <person name="Wang J."/>
            <person name="Yang H."/>
            <person name="Li Z."/>
            <person name="Wang D."/>
            <person name="Zhang A."/>
            <person name="Wang J."/>
        </authorList>
    </citation>
    <scope>NUCLEOTIDE SEQUENCE</scope>
</reference>
<name>M7YNJ9_TRIUA</name>
<evidence type="ECO:0000259" key="1">
    <source>
        <dbReference type="Pfam" id="PF20241"/>
    </source>
</evidence>
<dbReference type="eggNOG" id="ENOG502RRNC">
    <property type="taxonomic scope" value="Eukaryota"/>
</dbReference>
<protein>
    <recommendedName>
        <fullName evidence="1">DUF6598 domain-containing protein</fullName>
    </recommendedName>
</protein>
<dbReference type="Pfam" id="PF20241">
    <property type="entry name" value="DUF6598"/>
    <property type="match status" value="1"/>
</dbReference>
<gene>
    <name evidence="2" type="ORF">TRIUR3_05027</name>
</gene>